<protein>
    <recommendedName>
        <fullName evidence="1">Toprim domain-containing protein</fullName>
    </recommendedName>
</protein>
<feature type="domain" description="Toprim" evidence="1">
    <location>
        <begin position="27"/>
        <end position="108"/>
    </location>
</feature>
<evidence type="ECO:0000313" key="3">
    <source>
        <dbReference type="Proteomes" id="UP001271789"/>
    </source>
</evidence>
<dbReference type="Pfam" id="PF13662">
    <property type="entry name" value="Toprim_4"/>
    <property type="match status" value="1"/>
</dbReference>
<dbReference type="PANTHER" id="PTHR39964:SF2">
    <property type="entry name" value="UPF0292 PROTEIN MJ1624"/>
    <property type="match status" value="1"/>
</dbReference>
<dbReference type="EMBL" id="JAWDKD010000013">
    <property type="protein sequence ID" value="MDV0446809.1"/>
    <property type="molecule type" value="Genomic_DNA"/>
</dbReference>
<gene>
    <name evidence="2" type="ORF">MsAg5_06660</name>
</gene>
<dbReference type="Gene3D" id="3.40.1360.10">
    <property type="match status" value="1"/>
</dbReference>
<accession>A0AAE4MIZ1</accession>
<evidence type="ECO:0000259" key="1">
    <source>
        <dbReference type="PROSITE" id="PS50880"/>
    </source>
</evidence>
<dbReference type="SUPFAM" id="SSF56731">
    <property type="entry name" value="DNA primase core"/>
    <property type="match status" value="1"/>
</dbReference>
<name>A0AAE4MIZ1_9EURY</name>
<proteinExistence type="predicted"/>
<dbReference type="InterPro" id="IPR006171">
    <property type="entry name" value="TOPRIM_dom"/>
</dbReference>
<reference evidence="2" key="1">
    <citation type="submission" date="2023-06" db="EMBL/GenBank/DDBJ databases">
        <title>Genome sequence of Methanosarcinaceae archaeon Ag5.</title>
        <authorList>
            <person name="Protasov E."/>
            <person name="Platt K."/>
            <person name="Poehlein A."/>
            <person name="Daniel R."/>
            <person name="Brune A."/>
        </authorList>
    </citation>
    <scope>NUCLEOTIDE SEQUENCE</scope>
    <source>
        <strain evidence="2">Ag5</strain>
    </source>
</reference>
<sequence>MRTDRRKEALLALEEILSALSENAALGSVIVVEGRRDVLSLKNLGISGDIRPCAFEPSAAFCETIAESGKDVILLTDWDRRGGITAARLADQFKNLDVKYDLTFREKILFYSKKEIKDVESLYSYVRKLRQEFYPESESD</sequence>
<dbReference type="PROSITE" id="PS50880">
    <property type="entry name" value="TOPRIM"/>
    <property type="match status" value="1"/>
</dbReference>
<dbReference type="AlphaFoldDB" id="A0AAE4MIZ1"/>
<evidence type="ECO:0000313" key="2">
    <source>
        <dbReference type="EMBL" id="MDV0446809.1"/>
    </source>
</evidence>
<dbReference type="SMART" id="SM00493">
    <property type="entry name" value="TOPRIM"/>
    <property type="match status" value="1"/>
</dbReference>
<keyword evidence="3" id="KW-1185">Reference proteome</keyword>
<dbReference type="RefSeq" id="WP_338099220.1">
    <property type="nucleotide sequence ID" value="NZ_JAWDKD010000013.1"/>
</dbReference>
<dbReference type="PANTHER" id="PTHR39964">
    <property type="entry name" value="UPF0292 PROTEIN TK1411"/>
    <property type="match status" value="1"/>
</dbReference>
<comment type="caution">
    <text evidence="2">The sequence shown here is derived from an EMBL/GenBank/DDBJ whole genome shotgun (WGS) entry which is preliminary data.</text>
</comment>
<organism evidence="2 3">
    <name type="scientific">Methanolapillus africanus</name>
    <dbReference type="NCBI Taxonomy" id="3028297"/>
    <lineage>
        <taxon>Archaea</taxon>
        <taxon>Methanobacteriati</taxon>
        <taxon>Methanobacteriota</taxon>
        <taxon>Stenosarchaea group</taxon>
        <taxon>Methanomicrobia</taxon>
        <taxon>Methanosarcinales</taxon>
        <taxon>Methanosarcinaceae</taxon>
        <taxon>Methanolapillus</taxon>
    </lineage>
</organism>
<dbReference type="NCBIfam" id="NF003091">
    <property type="entry name" value="PRK04017.1-2"/>
    <property type="match status" value="1"/>
</dbReference>
<dbReference type="Proteomes" id="UP001271789">
    <property type="component" value="Unassembled WGS sequence"/>
</dbReference>